<name>A0A6A5V756_9PLEO</name>
<feature type="compositionally biased region" description="Low complexity" evidence="1">
    <location>
        <begin position="48"/>
        <end position="57"/>
    </location>
</feature>
<accession>A0A6A5V756</accession>
<evidence type="ECO:0000313" key="2">
    <source>
        <dbReference type="EMBL" id="KAF1970826.1"/>
    </source>
</evidence>
<evidence type="ECO:0000313" key="3">
    <source>
        <dbReference type="Proteomes" id="UP000800036"/>
    </source>
</evidence>
<feature type="compositionally biased region" description="Basic and acidic residues" evidence="1">
    <location>
        <begin position="64"/>
        <end position="79"/>
    </location>
</feature>
<feature type="region of interest" description="Disordered" evidence="1">
    <location>
        <begin position="1"/>
        <end position="90"/>
    </location>
</feature>
<proteinExistence type="predicted"/>
<evidence type="ECO:0000256" key="1">
    <source>
        <dbReference type="SAM" id="MobiDB-lite"/>
    </source>
</evidence>
<reference evidence="2" key="1">
    <citation type="journal article" date="2020" name="Stud. Mycol.">
        <title>101 Dothideomycetes genomes: a test case for predicting lifestyles and emergence of pathogens.</title>
        <authorList>
            <person name="Haridas S."/>
            <person name="Albert R."/>
            <person name="Binder M."/>
            <person name="Bloem J."/>
            <person name="Labutti K."/>
            <person name="Salamov A."/>
            <person name="Andreopoulos B."/>
            <person name="Baker S."/>
            <person name="Barry K."/>
            <person name="Bills G."/>
            <person name="Bluhm B."/>
            <person name="Cannon C."/>
            <person name="Castanera R."/>
            <person name="Culley D."/>
            <person name="Daum C."/>
            <person name="Ezra D."/>
            <person name="Gonzalez J."/>
            <person name="Henrissat B."/>
            <person name="Kuo A."/>
            <person name="Liang C."/>
            <person name="Lipzen A."/>
            <person name="Lutzoni F."/>
            <person name="Magnuson J."/>
            <person name="Mondo S."/>
            <person name="Nolan M."/>
            <person name="Ohm R."/>
            <person name="Pangilinan J."/>
            <person name="Park H.-J."/>
            <person name="Ramirez L."/>
            <person name="Alfaro M."/>
            <person name="Sun H."/>
            <person name="Tritt A."/>
            <person name="Yoshinaga Y."/>
            <person name="Zwiers L.-H."/>
            <person name="Turgeon B."/>
            <person name="Goodwin S."/>
            <person name="Spatafora J."/>
            <person name="Crous P."/>
            <person name="Grigoriev I."/>
        </authorList>
    </citation>
    <scope>NUCLEOTIDE SEQUENCE</scope>
    <source>
        <strain evidence="2">CBS 107.79</strain>
    </source>
</reference>
<dbReference type="Proteomes" id="UP000800036">
    <property type="component" value="Unassembled WGS sequence"/>
</dbReference>
<organism evidence="2 3">
    <name type="scientific">Bimuria novae-zelandiae CBS 107.79</name>
    <dbReference type="NCBI Taxonomy" id="1447943"/>
    <lineage>
        <taxon>Eukaryota</taxon>
        <taxon>Fungi</taxon>
        <taxon>Dikarya</taxon>
        <taxon>Ascomycota</taxon>
        <taxon>Pezizomycotina</taxon>
        <taxon>Dothideomycetes</taxon>
        <taxon>Pleosporomycetidae</taxon>
        <taxon>Pleosporales</taxon>
        <taxon>Massarineae</taxon>
        <taxon>Didymosphaeriaceae</taxon>
        <taxon>Bimuria</taxon>
    </lineage>
</organism>
<keyword evidence="3" id="KW-1185">Reference proteome</keyword>
<protein>
    <submittedName>
        <fullName evidence="2">Uncharacterized protein</fullName>
    </submittedName>
</protein>
<dbReference type="AlphaFoldDB" id="A0A6A5V756"/>
<gene>
    <name evidence="2" type="ORF">BU23DRAFT_556529</name>
</gene>
<dbReference type="EMBL" id="ML976698">
    <property type="protein sequence ID" value="KAF1970826.1"/>
    <property type="molecule type" value="Genomic_DNA"/>
</dbReference>
<sequence>MPDDNEMSHIISRGRSMNPHPSDLKRQDVEPAGEESESPVGEEKAAGRRGSSSSGSSWYSDYLPRNDPDGHRPTHHELHQSISRSRSRGE</sequence>